<dbReference type="Gene3D" id="1.20.120.10">
    <property type="entry name" value="Cytochrome c/b562"/>
    <property type="match status" value="1"/>
</dbReference>
<dbReference type="GO" id="GO:0020037">
    <property type="term" value="F:heme binding"/>
    <property type="evidence" value="ECO:0007669"/>
    <property type="project" value="InterPro"/>
</dbReference>
<dbReference type="OrthoDB" id="9976166at2"/>
<protein>
    <recommendedName>
        <fullName evidence="4">Cytochrome C</fullName>
    </recommendedName>
</protein>
<dbReference type="EMBL" id="CP025958">
    <property type="protein sequence ID" value="AWM35740.1"/>
    <property type="molecule type" value="Genomic_DNA"/>
</dbReference>
<dbReference type="GO" id="GO:0022900">
    <property type="term" value="P:electron transport chain"/>
    <property type="evidence" value="ECO:0007669"/>
    <property type="project" value="InterPro"/>
</dbReference>
<evidence type="ECO:0000256" key="1">
    <source>
        <dbReference type="SAM" id="SignalP"/>
    </source>
</evidence>
<gene>
    <name evidence="2" type="ORF">C1280_01010</name>
</gene>
<evidence type="ECO:0008006" key="4">
    <source>
        <dbReference type="Google" id="ProtNLM"/>
    </source>
</evidence>
<dbReference type="GO" id="GO:0005506">
    <property type="term" value="F:iron ion binding"/>
    <property type="evidence" value="ECO:0007669"/>
    <property type="project" value="InterPro"/>
</dbReference>
<dbReference type="AlphaFoldDB" id="A0A2Z3H442"/>
<dbReference type="Proteomes" id="UP000245802">
    <property type="component" value="Chromosome"/>
</dbReference>
<dbReference type="SUPFAM" id="SSF47175">
    <property type="entry name" value="Cytochromes"/>
    <property type="match status" value="1"/>
</dbReference>
<feature type="signal peptide" evidence="1">
    <location>
        <begin position="1"/>
        <end position="22"/>
    </location>
</feature>
<name>A0A2Z3H442_9BACT</name>
<keyword evidence="3" id="KW-1185">Reference proteome</keyword>
<keyword evidence="1" id="KW-0732">Signal</keyword>
<sequence>MKRTVFALALAGSALLTTVSISGEPTKAETKLTNKDIAKLMKETHVGAKSPHALTLQELGCESPDWERVVKDAKAFVTMGESFKKTDLGYTSPDKYIAGAAALSKAASAKNKKAATDAFTSLTKSCSACHYGDPSRK</sequence>
<evidence type="ECO:0000313" key="3">
    <source>
        <dbReference type="Proteomes" id="UP000245802"/>
    </source>
</evidence>
<proteinExistence type="predicted"/>
<dbReference type="GO" id="GO:0009055">
    <property type="term" value="F:electron transfer activity"/>
    <property type="evidence" value="ECO:0007669"/>
    <property type="project" value="InterPro"/>
</dbReference>
<reference evidence="2 3" key="1">
    <citation type="submission" date="2018-01" db="EMBL/GenBank/DDBJ databases">
        <title>G. obscuriglobus.</title>
        <authorList>
            <person name="Franke J."/>
            <person name="Blomberg W."/>
            <person name="Selmecki A."/>
        </authorList>
    </citation>
    <scope>NUCLEOTIDE SEQUENCE [LARGE SCALE GENOMIC DNA]</scope>
    <source>
        <strain evidence="2 3">DSM 5831</strain>
    </source>
</reference>
<organism evidence="2 3">
    <name type="scientific">Gemmata obscuriglobus</name>
    <dbReference type="NCBI Taxonomy" id="114"/>
    <lineage>
        <taxon>Bacteria</taxon>
        <taxon>Pseudomonadati</taxon>
        <taxon>Planctomycetota</taxon>
        <taxon>Planctomycetia</taxon>
        <taxon>Gemmatales</taxon>
        <taxon>Gemmataceae</taxon>
        <taxon>Gemmata</taxon>
    </lineage>
</organism>
<dbReference type="InterPro" id="IPR010980">
    <property type="entry name" value="Cyt_c/b562"/>
</dbReference>
<evidence type="ECO:0000313" key="2">
    <source>
        <dbReference type="EMBL" id="AWM35740.1"/>
    </source>
</evidence>
<feature type="chain" id="PRO_5016433449" description="Cytochrome C" evidence="1">
    <location>
        <begin position="23"/>
        <end position="137"/>
    </location>
</feature>
<dbReference type="KEGG" id="gog:C1280_01010"/>
<dbReference type="RefSeq" id="WP_010049941.1">
    <property type="nucleotide sequence ID" value="NZ_CP025958.1"/>
</dbReference>
<accession>A0A2Z3H442</accession>